<gene>
    <name evidence="2" type="ORF">GCM10022381_22380</name>
</gene>
<dbReference type="SUPFAM" id="SSF51182">
    <property type="entry name" value="RmlC-like cupins"/>
    <property type="match status" value="1"/>
</dbReference>
<dbReference type="InterPro" id="IPR000888">
    <property type="entry name" value="RmlC-like"/>
</dbReference>
<evidence type="ECO:0000313" key="2">
    <source>
        <dbReference type="EMBL" id="GAA3879627.1"/>
    </source>
</evidence>
<proteinExistence type="inferred from homology"/>
<dbReference type="Pfam" id="PF00908">
    <property type="entry name" value="dTDP_sugar_isom"/>
    <property type="match status" value="1"/>
</dbReference>
<dbReference type="PANTHER" id="PTHR21047">
    <property type="entry name" value="DTDP-6-DEOXY-D-GLUCOSE-3,5 EPIMERASE"/>
    <property type="match status" value="1"/>
</dbReference>
<dbReference type="PANTHER" id="PTHR21047:SF2">
    <property type="entry name" value="THYMIDINE DIPHOSPHO-4-KETO-RHAMNOSE 3,5-EPIMERASE"/>
    <property type="match status" value="1"/>
</dbReference>
<comment type="caution">
    <text evidence="2">The sequence shown here is derived from an EMBL/GenBank/DDBJ whole genome shotgun (WGS) entry which is preliminary data.</text>
</comment>
<sequence length="187" mass="20871">MSSATTSFTATTTEIPGLLLFDVSRVDDGRGWFQEKFHREKLVSVGLPEEFNVVQSSVAFNVEGSTRGFHAEPWDKYISIIDGNAFAAYLDLRAGDSFGKIVTTELRPDNAVFVPAGVANSYQCLSALHYLYSVNKHWTPDAYELYTFVNLADPDLDVEWPIPLTEAILSDKDRVHPRLRDVAPISL</sequence>
<comment type="similarity">
    <text evidence="1">Belongs to the dTDP-4-dehydrorhamnose 3,5-epimerase family.</text>
</comment>
<dbReference type="EMBL" id="BAABCN010000006">
    <property type="protein sequence ID" value="GAA3879627.1"/>
    <property type="molecule type" value="Genomic_DNA"/>
</dbReference>
<keyword evidence="3" id="KW-1185">Reference proteome</keyword>
<dbReference type="InterPro" id="IPR011051">
    <property type="entry name" value="RmlC_Cupin_sf"/>
</dbReference>
<dbReference type="Gene3D" id="2.60.120.10">
    <property type="entry name" value="Jelly Rolls"/>
    <property type="match status" value="1"/>
</dbReference>
<dbReference type="InterPro" id="IPR014710">
    <property type="entry name" value="RmlC-like_jellyroll"/>
</dbReference>
<evidence type="ECO:0000256" key="1">
    <source>
        <dbReference type="ARBA" id="ARBA00010154"/>
    </source>
</evidence>
<evidence type="ECO:0008006" key="4">
    <source>
        <dbReference type="Google" id="ProtNLM"/>
    </source>
</evidence>
<protein>
    <recommendedName>
        <fullName evidence="4">dTDP-4-keto-6-deoxy-D-glucose epimerase</fullName>
    </recommendedName>
</protein>
<dbReference type="RefSeq" id="WP_345066367.1">
    <property type="nucleotide sequence ID" value="NZ_BAABCN010000006.1"/>
</dbReference>
<reference evidence="3" key="1">
    <citation type="journal article" date="2019" name="Int. J. Syst. Evol. Microbiol.">
        <title>The Global Catalogue of Microorganisms (GCM) 10K type strain sequencing project: providing services to taxonomists for standard genome sequencing and annotation.</title>
        <authorList>
            <consortium name="The Broad Institute Genomics Platform"/>
            <consortium name="The Broad Institute Genome Sequencing Center for Infectious Disease"/>
            <person name="Wu L."/>
            <person name="Ma J."/>
        </authorList>
    </citation>
    <scope>NUCLEOTIDE SEQUENCE [LARGE SCALE GENOMIC DNA]</scope>
    <source>
        <strain evidence="3">JCM 17021</strain>
    </source>
</reference>
<accession>A0ABP7KJ64</accession>
<evidence type="ECO:0000313" key="3">
    <source>
        <dbReference type="Proteomes" id="UP001501803"/>
    </source>
</evidence>
<organism evidence="2 3">
    <name type="scientific">Leifsonia kafniensis</name>
    <dbReference type="NCBI Taxonomy" id="475957"/>
    <lineage>
        <taxon>Bacteria</taxon>
        <taxon>Bacillati</taxon>
        <taxon>Actinomycetota</taxon>
        <taxon>Actinomycetes</taxon>
        <taxon>Micrococcales</taxon>
        <taxon>Microbacteriaceae</taxon>
        <taxon>Leifsonia</taxon>
    </lineage>
</organism>
<name>A0ABP7KJ64_9MICO</name>
<dbReference type="Proteomes" id="UP001501803">
    <property type="component" value="Unassembled WGS sequence"/>
</dbReference>